<evidence type="ECO:0000313" key="3">
    <source>
        <dbReference type="Proteomes" id="UP000295132"/>
    </source>
</evidence>
<feature type="binding site" evidence="1">
    <location>
        <position position="55"/>
    </location>
    <ligand>
        <name>Mg(2+)</name>
        <dbReference type="ChEBI" id="CHEBI:18420"/>
        <label>1</label>
    </ligand>
</feature>
<sequence length="292" mass="32191">MLNKIKGALFGFAIGDALGGTTEFLTKEAVKERYGQVREIIGGGVWRLEKGETTDDTAMTLAVGRGILKHPQNLVSAIGEEFLKWNASKPKDIGNIIQTVFEIYEGDWFEASKKAHFHYLNKKSAGNGSLMRCLPVALAYSDLGKIEEITKLQSKMTHYDALTEEACVIYNRIAFQILQGKSLGEAITSEVKGTIYEEALKGKMPSCPPDGFVVNTMKWVLYWLLNEDTFLGVVIGAANEGYDSDTVAAIAGGLAGLHFGFEELPKDYCQVLLQKHELEQLALGLYYFSKGE</sequence>
<dbReference type="InterPro" id="IPR005502">
    <property type="entry name" value="Ribosyl_crysJ1"/>
</dbReference>
<organism evidence="2 3">
    <name type="scientific">Bacillus salipaludis</name>
    <dbReference type="NCBI Taxonomy" id="2547811"/>
    <lineage>
        <taxon>Bacteria</taxon>
        <taxon>Bacillati</taxon>
        <taxon>Bacillota</taxon>
        <taxon>Bacilli</taxon>
        <taxon>Bacillales</taxon>
        <taxon>Bacillaceae</taxon>
        <taxon>Bacillus</taxon>
    </lineage>
</organism>
<accession>A0A4R5VT82</accession>
<keyword evidence="2" id="KW-0378">Hydrolase</keyword>
<dbReference type="InterPro" id="IPR050792">
    <property type="entry name" value="ADP-ribosylglycohydrolase"/>
</dbReference>
<dbReference type="Proteomes" id="UP000295132">
    <property type="component" value="Unassembled WGS sequence"/>
</dbReference>
<dbReference type="Gene3D" id="1.10.4080.10">
    <property type="entry name" value="ADP-ribosylation/Crystallin J1"/>
    <property type="match status" value="1"/>
</dbReference>
<comment type="caution">
    <text evidence="2">The sequence shown here is derived from an EMBL/GenBank/DDBJ whole genome shotgun (WGS) entry which is preliminary data.</text>
</comment>
<keyword evidence="1" id="KW-0460">Magnesium</keyword>
<dbReference type="PANTHER" id="PTHR16222">
    <property type="entry name" value="ADP-RIBOSYLGLYCOHYDROLASE"/>
    <property type="match status" value="1"/>
</dbReference>
<dbReference type="GO" id="GO:0046872">
    <property type="term" value="F:metal ion binding"/>
    <property type="evidence" value="ECO:0007669"/>
    <property type="project" value="UniProtKB-KW"/>
</dbReference>
<feature type="binding site" evidence="1">
    <location>
        <position position="246"/>
    </location>
    <ligand>
        <name>Mg(2+)</name>
        <dbReference type="ChEBI" id="CHEBI:18420"/>
        <label>1</label>
    </ligand>
</feature>
<dbReference type="SUPFAM" id="SSF101478">
    <property type="entry name" value="ADP-ribosylglycohydrolase"/>
    <property type="match status" value="1"/>
</dbReference>
<protein>
    <submittedName>
        <fullName evidence="2">ADP-ribosyl-[dinitrogen reductase] hydrolase</fullName>
    </submittedName>
</protein>
<dbReference type="GO" id="GO:0016787">
    <property type="term" value="F:hydrolase activity"/>
    <property type="evidence" value="ECO:0007669"/>
    <property type="project" value="UniProtKB-KW"/>
</dbReference>
<comment type="cofactor">
    <cofactor evidence="1">
        <name>Mg(2+)</name>
        <dbReference type="ChEBI" id="CHEBI:18420"/>
    </cofactor>
    <text evidence="1">Binds 2 magnesium ions per subunit.</text>
</comment>
<evidence type="ECO:0000256" key="1">
    <source>
        <dbReference type="PIRSR" id="PIRSR605502-1"/>
    </source>
</evidence>
<name>A0A4R5VT82_9BACI</name>
<reference evidence="2 3" key="1">
    <citation type="submission" date="2019-03" db="EMBL/GenBank/DDBJ databases">
        <title>Bacillus niacini sp. nov. a Nicotinate-Metabolizing Mesophile Isolated from Soil.</title>
        <authorList>
            <person name="Zhang G."/>
        </authorList>
    </citation>
    <scope>NUCLEOTIDE SEQUENCE [LARGE SCALE GENOMIC DNA]</scope>
    <source>
        <strain evidence="2 3">WN066</strain>
    </source>
</reference>
<keyword evidence="1" id="KW-0479">Metal-binding</keyword>
<feature type="binding site" evidence="1">
    <location>
        <position position="54"/>
    </location>
    <ligand>
        <name>Mg(2+)</name>
        <dbReference type="ChEBI" id="CHEBI:18420"/>
        <label>1</label>
    </ligand>
</feature>
<feature type="binding site" evidence="1">
    <location>
        <position position="243"/>
    </location>
    <ligand>
        <name>Mg(2+)</name>
        <dbReference type="ChEBI" id="CHEBI:18420"/>
        <label>1</label>
    </ligand>
</feature>
<dbReference type="PANTHER" id="PTHR16222:SF12">
    <property type="entry name" value="ADP-RIBOSYLGLYCOHYDROLASE-RELATED"/>
    <property type="match status" value="1"/>
</dbReference>
<proteinExistence type="predicted"/>
<gene>
    <name evidence="2" type="ORF">E2K98_08775</name>
</gene>
<feature type="binding site" evidence="1">
    <location>
        <position position="245"/>
    </location>
    <ligand>
        <name>Mg(2+)</name>
        <dbReference type="ChEBI" id="CHEBI:18420"/>
        <label>1</label>
    </ligand>
</feature>
<feature type="binding site" evidence="1">
    <location>
        <position position="56"/>
    </location>
    <ligand>
        <name>Mg(2+)</name>
        <dbReference type="ChEBI" id="CHEBI:18420"/>
        <label>1</label>
    </ligand>
</feature>
<dbReference type="Pfam" id="PF03747">
    <property type="entry name" value="ADP_ribosyl_GH"/>
    <property type="match status" value="1"/>
</dbReference>
<dbReference type="InterPro" id="IPR036705">
    <property type="entry name" value="Ribosyl_crysJ1_sf"/>
</dbReference>
<dbReference type="EMBL" id="SMYO01000004">
    <property type="protein sequence ID" value="TDK62149.1"/>
    <property type="molecule type" value="Genomic_DNA"/>
</dbReference>
<dbReference type="RefSeq" id="WP_133333879.1">
    <property type="nucleotide sequence ID" value="NZ_SMYO01000004.1"/>
</dbReference>
<evidence type="ECO:0000313" key="2">
    <source>
        <dbReference type="EMBL" id="TDK62149.1"/>
    </source>
</evidence>
<dbReference type="AlphaFoldDB" id="A0A4R5VT82"/>